<reference evidence="3" key="1">
    <citation type="journal article" date="2021" name="Nat. Commun.">
        <title>Genetic determinants of endophytism in the Arabidopsis root mycobiome.</title>
        <authorList>
            <person name="Mesny F."/>
            <person name="Miyauchi S."/>
            <person name="Thiergart T."/>
            <person name="Pickel B."/>
            <person name="Atanasova L."/>
            <person name="Karlsson M."/>
            <person name="Huettel B."/>
            <person name="Barry K.W."/>
            <person name="Haridas S."/>
            <person name="Chen C."/>
            <person name="Bauer D."/>
            <person name="Andreopoulos W."/>
            <person name="Pangilinan J."/>
            <person name="LaButti K."/>
            <person name="Riley R."/>
            <person name="Lipzen A."/>
            <person name="Clum A."/>
            <person name="Drula E."/>
            <person name="Henrissat B."/>
            <person name="Kohler A."/>
            <person name="Grigoriev I.V."/>
            <person name="Martin F.M."/>
            <person name="Hacquard S."/>
        </authorList>
    </citation>
    <scope>NUCLEOTIDE SEQUENCE</scope>
    <source>
        <strain evidence="3">MPI-CAGE-AT-0147</strain>
    </source>
</reference>
<dbReference type="AlphaFoldDB" id="A0A9P9FGW2"/>
<dbReference type="EMBL" id="JAGMUV010000004">
    <property type="protein sequence ID" value="KAH7161826.1"/>
    <property type="molecule type" value="Genomic_DNA"/>
</dbReference>
<evidence type="ECO:0000313" key="4">
    <source>
        <dbReference type="Proteomes" id="UP000738349"/>
    </source>
</evidence>
<evidence type="ECO:0000313" key="3">
    <source>
        <dbReference type="EMBL" id="KAH7161826.1"/>
    </source>
</evidence>
<dbReference type="Pfam" id="PF06985">
    <property type="entry name" value="HET"/>
    <property type="match status" value="1"/>
</dbReference>
<keyword evidence="4" id="KW-1185">Reference proteome</keyword>
<protein>
    <submittedName>
        <fullName evidence="3">Heterokaryon incompatibility protein-domain-containing protein</fullName>
    </submittedName>
</protein>
<proteinExistence type="predicted"/>
<dbReference type="Proteomes" id="UP000738349">
    <property type="component" value="Unassembled WGS sequence"/>
</dbReference>
<dbReference type="InterPro" id="IPR010730">
    <property type="entry name" value="HET"/>
</dbReference>
<name>A0A9P9FGW2_9HYPO</name>
<accession>A0A9P9FGW2</accession>
<dbReference type="PANTHER" id="PTHR10622">
    <property type="entry name" value="HET DOMAIN-CONTAINING PROTEIN"/>
    <property type="match status" value="1"/>
</dbReference>
<dbReference type="OrthoDB" id="194358at2759"/>
<feature type="domain" description="Heterokaryon incompatibility" evidence="2">
    <location>
        <begin position="22"/>
        <end position="109"/>
    </location>
</feature>
<comment type="caution">
    <text evidence="3">The sequence shown here is derived from an EMBL/GenBank/DDBJ whole genome shotgun (WGS) entry which is preliminary data.</text>
</comment>
<sequence length="720" mass="82380">MHLINVETLRLETFVGDNIPPYAILSHTWGADEEEVSFEDIWSGNLEKPGNRAEKLKGCCNQAKEDHLEYAWIDTCCIDKKSSKELDEAINSMFQWYKKASICYTYLSDVPHGDDSWDPGSKFFSSRWFQRGWTLQELLAPEELRFYNREWISIGRRRDMSNEVERITGISREFLLGWEDFRKAGVAQRMSWAAKRKTSRKEDSAYCLLGIFDVTMPMIYGEGDRALSRLQQEIMKITGDHSILAWGLDTAEYTPSNSAGVISAGILATAPSDFANCGHIVPRKQDATPINTFDISSGRLRMHLSIHTTSAGETFGLLNCGPEHNAEQVVGIPVYKAVSGAATGEYLRPQGRSSVLLPRTATRISTKHIHIQMGRQNRAHEAMGRRLWLHIDGHQKMNLEEEIYPPVHWEKARTLIAEANDSDGQPNITRRYLARFRTQGERSQDVIVVLEFEMHGLQPQARCHVMTSSRDTALEDLFQNFIYLRPEALGKQATSNGKLNVEVTVKEEQVAQEPMFVVRLAPASNSLEAPVDANWELYQVNLKLEFVRILQKEDQVRLETRRLAQQRDKEMATLDRMRERLAVIEEDLRKLGEEKRALSDGVEEGAQQVDELTNRLNEGRQQQDEWSRRESEIQRRLDELETKQGPGNWLETTIKTQLGTGQIGRGLKDAGDLDPRAVESGHNIDSQTPLLWAVMNRHEAVVRLLREKRRWKTLRDRLCL</sequence>
<evidence type="ECO:0000256" key="1">
    <source>
        <dbReference type="SAM" id="Coils"/>
    </source>
</evidence>
<gene>
    <name evidence="3" type="ORF">EDB81DRAFT_353512</name>
</gene>
<organism evidence="3 4">
    <name type="scientific">Dactylonectria macrodidyma</name>
    <dbReference type="NCBI Taxonomy" id="307937"/>
    <lineage>
        <taxon>Eukaryota</taxon>
        <taxon>Fungi</taxon>
        <taxon>Dikarya</taxon>
        <taxon>Ascomycota</taxon>
        <taxon>Pezizomycotina</taxon>
        <taxon>Sordariomycetes</taxon>
        <taxon>Hypocreomycetidae</taxon>
        <taxon>Hypocreales</taxon>
        <taxon>Nectriaceae</taxon>
        <taxon>Dactylonectria</taxon>
    </lineage>
</organism>
<evidence type="ECO:0000259" key="2">
    <source>
        <dbReference type="Pfam" id="PF06985"/>
    </source>
</evidence>
<dbReference type="PANTHER" id="PTHR10622:SF10">
    <property type="entry name" value="HET DOMAIN-CONTAINING PROTEIN"/>
    <property type="match status" value="1"/>
</dbReference>
<keyword evidence="1" id="KW-0175">Coiled coil</keyword>
<feature type="coiled-coil region" evidence="1">
    <location>
        <begin position="567"/>
        <end position="643"/>
    </location>
</feature>